<evidence type="ECO:0000256" key="2">
    <source>
        <dbReference type="ARBA" id="ARBA00022795"/>
    </source>
</evidence>
<name>A0AAW6T689_9MICO</name>
<accession>A0AAW6T689</accession>
<dbReference type="PANTHER" id="PTHR39190:SF1">
    <property type="entry name" value="FLAGELLAR ASSEMBLY FACTOR FLIW"/>
    <property type="match status" value="1"/>
</dbReference>
<dbReference type="GO" id="GO:0006417">
    <property type="term" value="P:regulation of translation"/>
    <property type="evidence" value="ECO:0007669"/>
    <property type="project" value="UniProtKB-KW"/>
</dbReference>
<dbReference type="PANTHER" id="PTHR39190">
    <property type="entry name" value="FLAGELLAR ASSEMBLY FACTOR FLIW"/>
    <property type="match status" value="1"/>
</dbReference>
<dbReference type="InterPro" id="IPR024046">
    <property type="entry name" value="Flagellar_assmbl_FliW_dom_sf"/>
</dbReference>
<dbReference type="Proteomes" id="UP001321506">
    <property type="component" value="Unassembled WGS sequence"/>
</dbReference>
<sequence>MSRRLRLLEPLPGLDGQVDYLLDQVEGAIGLYALRSASPGQTSSAAEPAQSGGGARLFVLDAGECLPSYSPELNDEAADALGIRTPDAAEVLVVVNPADEATTVNLLAPIVVNKATGAASQVILDDACWPLKAPLAELLG</sequence>
<dbReference type="EMBL" id="JASATX010000001">
    <property type="protein sequence ID" value="MDI2097864.1"/>
    <property type="molecule type" value="Genomic_DNA"/>
</dbReference>
<dbReference type="GO" id="GO:0044780">
    <property type="term" value="P:bacterial-type flagellum assembly"/>
    <property type="evidence" value="ECO:0007669"/>
    <property type="project" value="InterPro"/>
</dbReference>
<evidence type="ECO:0000256" key="3">
    <source>
        <dbReference type="ARBA" id="ARBA00022845"/>
    </source>
</evidence>
<organism evidence="4 5">
    <name type="scientific">Ruicaihuangia caeni</name>
    <dbReference type="NCBI Taxonomy" id="3042517"/>
    <lineage>
        <taxon>Bacteria</taxon>
        <taxon>Bacillati</taxon>
        <taxon>Actinomycetota</taxon>
        <taxon>Actinomycetes</taxon>
        <taxon>Micrococcales</taxon>
        <taxon>Microbacteriaceae</taxon>
        <taxon>Ruicaihuangia</taxon>
    </lineage>
</organism>
<protein>
    <submittedName>
        <fullName evidence="4">Flagellar assembly protein FliW</fullName>
    </submittedName>
</protein>
<evidence type="ECO:0000313" key="4">
    <source>
        <dbReference type="EMBL" id="MDI2097864.1"/>
    </source>
</evidence>
<reference evidence="4 5" key="1">
    <citation type="submission" date="2023-04" db="EMBL/GenBank/DDBJ databases">
        <title>Klugiella caeni sp. nov. isolated from the sludge of biochemical tank.</title>
        <authorList>
            <person name="Geng K."/>
        </authorList>
    </citation>
    <scope>NUCLEOTIDE SEQUENCE [LARGE SCALE GENOMIC DNA]</scope>
    <source>
        <strain evidence="4 5">YN-L-19</strain>
    </source>
</reference>
<dbReference type="InterPro" id="IPR003775">
    <property type="entry name" value="Flagellar_assembly_factor_FliW"/>
</dbReference>
<keyword evidence="4" id="KW-0966">Cell projection</keyword>
<dbReference type="Gene3D" id="2.30.290.10">
    <property type="entry name" value="BH3618-like"/>
    <property type="match status" value="1"/>
</dbReference>
<keyword evidence="4" id="KW-0969">Cilium</keyword>
<keyword evidence="2" id="KW-1005">Bacterial flagellum biogenesis</keyword>
<gene>
    <name evidence="4" type="ORF">QF206_02635</name>
</gene>
<keyword evidence="3" id="KW-0810">Translation regulation</keyword>
<dbReference type="RefSeq" id="WP_281487640.1">
    <property type="nucleotide sequence ID" value="NZ_JASATX010000001.1"/>
</dbReference>
<keyword evidence="1" id="KW-0963">Cytoplasm</keyword>
<dbReference type="AlphaFoldDB" id="A0AAW6T689"/>
<dbReference type="SUPFAM" id="SSF141457">
    <property type="entry name" value="BH3618-like"/>
    <property type="match status" value="1"/>
</dbReference>
<comment type="caution">
    <text evidence="4">The sequence shown here is derived from an EMBL/GenBank/DDBJ whole genome shotgun (WGS) entry which is preliminary data.</text>
</comment>
<keyword evidence="5" id="KW-1185">Reference proteome</keyword>
<keyword evidence="4" id="KW-0282">Flagellum</keyword>
<dbReference type="Pfam" id="PF02623">
    <property type="entry name" value="FliW"/>
    <property type="match status" value="1"/>
</dbReference>
<evidence type="ECO:0000256" key="1">
    <source>
        <dbReference type="ARBA" id="ARBA00022490"/>
    </source>
</evidence>
<proteinExistence type="predicted"/>
<evidence type="ECO:0000313" key="5">
    <source>
        <dbReference type="Proteomes" id="UP001321506"/>
    </source>
</evidence>